<dbReference type="EMBL" id="MNUU01000035">
    <property type="protein sequence ID" value="OIO07759.1"/>
    <property type="molecule type" value="Genomic_DNA"/>
</dbReference>
<keyword evidence="1" id="KW-1133">Transmembrane helix</keyword>
<organism evidence="2 3">
    <name type="scientific">Candidatus Falkowbacteria bacterium CG1_02_37_44</name>
    <dbReference type="NCBI Taxonomy" id="1805146"/>
    <lineage>
        <taxon>Bacteria</taxon>
        <taxon>Candidatus Falkowiibacteriota</taxon>
    </lineage>
</organism>
<dbReference type="Proteomes" id="UP000183192">
    <property type="component" value="Unassembled WGS sequence"/>
</dbReference>
<evidence type="ECO:0000313" key="2">
    <source>
        <dbReference type="EMBL" id="OIO07759.1"/>
    </source>
</evidence>
<evidence type="ECO:0000313" key="3">
    <source>
        <dbReference type="Proteomes" id="UP000183192"/>
    </source>
</evidence>
<feature type="transmembrane region" description="Helical" evidence="1">
    <location>
        <begin position="150"/>
        <end position="170"/>
    </location>
</feature>
<protein>
    <recommendedName>
        <fullName evidence="4">Baseplate protein J-like domain-containing protein</fullName>
    </recommendedName>
</protein>
<keyword evidence="1" id="KW-0812">Transmembrane</keyword>
<dbReference type="STRING" id="1805146.AUJ27_01920"/>
<proteinExistence type="predicted"/>
<gene>
    <name evidence="2" type="ORF">AUJ27_01920</name>
</gene>
<keyword evidence="1" id="KW-0472">Membrane</keyword>
<sequence>MPKAINKKTKANKKYKTIIAGRDSAREIKIYSPKFTISKKVSEGSSKKNIKTAQRIKIINVSSNNNKDKNKEIIPENFDSINIESNPKDIANYGKIAIKEKNVNNQESGLPKIFPLNKNINFIAGDNREVQVKDEIKTTSGLSLRLYRKIAFSFIFFTILLLAVVAYFTFIKVNIIIIPNQERLSDNLIVDISDAGNAQKSAGSIKGIVEEVEIEKTKQFDSTGEEIIAGEVAGNATIINNYIKSQPLVATTRLLSPDNKIFRIKKTVNVPAGGSVEVEIYADDINPQMALGPTKFIIPGLWAGLQDKIYAENKEPIEYKQTVKKNITQLDIDQAVEDLKKELIAESEDKLGGNYKDYNKIVYKFNNDSISIIIDSKAGEEKESFSVTMKAKVAVIAFNRGEIEKLAEAKLMASLPASKELLKFDKDKIEYVLGGYNVNRGSATINASFEGKITLNSNADIIDKSKLLGLNNDQLSAYLKTLPEIASFEINFYPSFINKVPNLVDRINIEVKK</sequence>
<evidence type="ECO:0008006" key="4">
    <source>
        <dbReference type="Google" id="ProtNLM"/>
    </source>
</evidence>
<comment type="caution">
    <text evidence="2">The sequence shown here is derived from an EMBL/GenBank/DDBJ whole genome shotgun (WGS) entry which is preliminary data.</text>
</comment>
<reference evidence="2 3" key="1">
    <citation type="journal article" date="2016" name="Environ. Microbiol.">
        <title>Genomic resolution of a cold subsurface aquifer community provides metabolic insights for novel microbes adapted to high CO concentrations.</title>
        <authorList>
            <person name="Probst A.J."/>
            <person name="Castelle C.J."/>
            <person name="Singh A."/>
            <person name="Brown C.T."/>
            <person name="Anantharaman K."/>
            <person name="Sharon I."/>
            <person name="Hug L.A."/>
            <person name="Burstein D."/>
            <person name="Emerson J.B."/>
            <person name="Thomas B.C."/>
            <person name="Banfield J.F."/>
        </authorList>
    </citation>
    <scope>NUCLEOTIDE SEQUENCE [LARGE SCALE GENOMIC DNA]</scope>
    <source>
        <strain evidence="2">CG1_02_37_44</strain>
    </source>
</reference>
<evidence type="ECO:0000256" key="1">
    <source>
        <dbReference type="SAM" id="Phobius"/>
    </source>
</evidence>
<dbReference type="AlphaFoldDB" id="A0A1J4TC09"/>
<name>A0A1J4TC09_9BACT</name>
<accession>A0A1J4TC09</accession>